<gene>
    <name evidence="1" type="ORF">M0R45_037369</name>
</gene>
<dbReference type="EMBL" id="JBEDUW010000007">
    <property type="protein sequence ID" value="KAK9913556.1"/>
    <property type="molecule type" value="Genomic_DNA"/>
</dbReference>
<comment type="caution">
    <text evidence="1">The sequence shown here is derived from an EMBL/GenBank/DDBJ whole genome shotgun (WGS) entry which is preliminary data.</text>
</comment>
<accession>A0AAW1W230</accession>
<proteinExistence type="predicted"/>
<keyword evidence="2" id="KW-1185">Reference proteome</keyword>
<sequence length="70" mass="7875">MLQDLETLARTGSRRMAKKHQKNRRPSLLRKGRLLASGKVFALALFYFELGGSNSGFAFSYRPTVLTENA</sequence>
<reference evidence="1 2" key="1">
    <citation type="journal article" date="2023" name="G3 (Bethesda)">
        <title>A chromosome-length genome assembly and annotation of blackberry (Rubus argutus, cv. 'Hillquist').</title>
        <authorList>
            <person name="Bruna T."/>
            <person name="Aryal R."/>
            <person name="Dudchenko O."/>
            <person name="Sargent D.J."/>
            <person name="Mead D."/>
            <person name="Buti M."/>
            <person name="Cavallini A."/>
            <person name="Hytonen T."/>
            <person name="Andres J."/>
            <person name="Pham M."/>
            <person name="Weisz D."/>
            <person name="Mascagni F."/>
            <person name="Usai G."/>
            <person name="Natali L."/>
            <person name="Bassil N."/>
            <person name="Fernandez G.E."/>
            <person name="Lomsadze A."/>
            <person name="Armour M."/>
            <person name="Olukolu B."/>
            <person name="Poorten T."/>
            <person name="Britton C."/>
            <person name="Davik J."/>
            <person name="Ashrafi H."/>
            <person name="Aiden E.L."/>
            <person name="Borodovsky M."/>
            <person name="Worthington M."/>
        </authorList>
    </citation>
    <scope>NUCLEOTIDE SEQUENCE [LARGE SCALE GENOMIC DNA]</scope>
    <source>
        <strain evidence="1">PI 553951</strain>
    </source>
</reference>
<evidence type="ECO:0000313" key="1">
    <source>
        <dbReference type="EMBL" id="KAK9913556.1"/>
    </source>
</evidence>
<name>A0AAW1W230_RUBAR</name>
<dbReference type="Proteomes" id="UP001457282">
    <property type="component" value="Unassembled WGS sequence"/>
</dbReference>
<dbReference type="AlphaFoldDB" id="A0AAW1W230"/>
<evidence type="ECO:0000313" key="2">
    <source>
        <dbReference type="Proteomes" id="UP001457282"/>
    </source>
</evidence>
<protein>
    <submittedName>
        <fullName evidence="1">Uncharacterized protein</fullName>
    </submittedName>
</protein>
<organism evidence="1 2">
    <name type="scientific">Rubus argutus</name>
    <name type="common">Southern blackberry</name>
    <dbReference type="NCBI Taxonomy" id="59490"/>
    <lineage>
        <taxon>Eukaryota</taxon>
        <taxon>Viridiplantae</taxon>
        <taxon>Streptophyta</taxon>
        <taxon>Embryophyta</taxon>
        <taxon>Tracheophyta</taxon>
        <taxon>Spermatophyta</taxon>
        <taxon>Magnoliopsida</taxon>
        <taxon>eudicotyledons</taxon>
        <taxon>Gunneridae</taxon>
        <taxon>Pentapetalae</taxon>
        <taxon>rosids</taxon>
        <taxon>fabids</taxon>
        <taxon>Rosales</taxon>
        <taxon>Rosaceae</taxon>
        <taxon>Rosoideae</taxon>
        <taxon>Rosoideae incertae sedis</taxon>
        <taxon>Rubus</taxon>
    </lineage>
</organism>